<gene>
    <name evidence="1" type="ORF">A2Z22_01650</name>
</gene>
<organism evidence="1 2">
    <name type="scientific">Candidatus Woesebacteria bacterium RBG_16_34_12</name>
    <dbReference type="NCBI Taxonomy" id="1802480"/>
    <lineage>
        <taxon>Bacteria</taxon>
        <taxon>Candidatus Woeseibacteriota</taxon>
    </lineage>
</organism>
<dbReference type="InterPro" id="IPR021857">
    <property type="entry name" value="DUF3467"/>
</dbReference>
<accession>A0A1F7XBY4</accession>
<sequence>MSKKKSNFQKNKVTKISLNLDTTPILYTDNINIVANTHGVVLNFMQKAKLVNQVRVVARIGLDRAHAKKFVEKLGQLLLKTEGKTSTENKLIN</sequence>
<dbReference type="AlphaFoldDB" id="A0A1F7XBY4"/>
<name>A0A1F7XBY4_9BACT</name>
<evidence type="ECO:0000313" key="1">
    <source>
        <dbReference type="EMBL" id="OGM11918.1"/>
    </source>
</evidence>
<dbReference type="EMBL" id="MGFS01000007">
    <property type="protein sequence ID" value="OGM11918.1"/>
    <property type="molecule type" value="Genomic_DNA"/>
</dbReference>
<protein>
    <submittedName>
        <fullName evidence="1">Uncharacterized protein</fullName>
    </submittedName>
</protein>
<comment type="caution">
    <text evidence="1">The sequence shown here is derived from an EMBL/GenBank/DDBJ whole genome shotgun (WGS) entry which is preliminary data.</text>
</comment>
<proteinExistence type="predicted"/>
<dbReference type="Pfam" id="PF11950">
    <property type="entry name" value="DUF3467"/>
    <property type="match status" value="1"/>
</dbReference>
<evidence type="ECO:0000313" key="2">
    <source>
        <dbReference type="Proteomes" id="UP000177053"/>
    </source>
</evidence>
<dbReference type="Proteomes" id="UP000177053">
    <property type="component" value="Unassembled WGS sequence"/>
</dbReference>
<reference evidence="1 2" key="1">
    <citation type="journal article" date="2016" name="Nat. Commun.">
        <title>Thousands of microbial genomes shed light on interconnected biogeochemical processes in an aquifer system.</title>
        <authorList>
            <person name="Anantharaman K."/>
            <person name="Brown C.T."/>
            <person name="Hug L.A."/>
            <person name="Sharon I."/>
            <person name="Castelle C.J."/>
            <person name="Probst A.J."/>
            <person name="Thomas B.C."/>
            <person name="Singh A."/>
            <person name="Wilkins M.J."/>
            <person name="Karaoz U."/>
            <person name="Brodie E.L."/>
            <person name="Williams K.H."/>
            <person name="Hubbard S.S."/>
            <person name="Banfield J.F."/>
        </authorList>
    </citation>
    <scope>NUCLEOTIDE SEQUENCE [LARGE SCALE GENOMIC DNA]</scope>
</reference>